<protein>
    <submittedName>
        <fullName evidence="2">Uncharacterized protein</fullName>
    </submittedName>
</protein>
<dbReference type="EMBL" id="AZBU02000003">
    <property type="protein sequence ID" value="TKR88403.1"/>
    <property type="molecule type" value="Genomic_DNA"/>
</dbReference>
<dbReference type="AlphaFoldDB" id="A0A4U5NYL2"/>
<evidence type="ECO:0000313" key="2">
    <source>
        <dbReference type="EMBL" id="TKR88403.1"/>
    </source>
</evidence>
<keyword evidence="3" id="KW-1185">Reference proteome</keyword>
<keyword evidence="1" id="KW-0472">Membrane</keyword>
<keyword evidence="1" id="KW-0812">Transmembrane</keyword>
<comment type="caution">
    <text evidence="2">The sequence shown here is derived from an EMBL/GenBank/DDBJ whole genome shotgun (WGS) entry which is preliminary data.</text>
</comment>
<evidence type="ECO:0000256" key="1">
    <source>
        <dbReference type="SAM" id="Phobius"/>
    </source>
</evidence>
<name>A0A4U5NYL2_STECR</name>
<proteinExistence type="predicted"/>
<organism evidence="2 3">
    <name type="scientific">Steinernema carpocapsae</name>
    <name type="common">Entomopathogenic nematode</name>
    <dbReference type="NCBI Taxonomy" id="34508"/>
    <lineage>
        <taxon>Eukaryota</taxon>
        <taxon>Metazoa</taxon>
        <taxon>Ecdysozoa</taxon>
        <taxon>Nematoda</taxon>
        <taxon>Chromadorea</taxon>
        <taxon>Rhabditida</taxon>
        <taxon>Tylenchina</taxon>
        <taxon>Panagrolaimomorpha</taxon>
        <taxon>Strongyloidoidea</taxon>
        <taxon>Steinernematidae</taxon>
        <taxon>Steinernema</taxon>
    </lineage>
</organism>
<feature type="transmembrane region" description="Helical" evidence="1">
    <location>
        <begin position="18"/>
        <end position="37"/>
    </location>
</feature>
<evidence type="ECO:0000313" key="3">
    <source>
        <dbReference type="Proteomes" id="UP000298663"/>
    </source>
</evidence>
<keyword evidence="1" id="KW-1133">Transmembrane helix</keyword>
<sequence>MNVILTRNQTHSFVKFKLLLGVAKLLCLLEQILIYMLPWKGCGRNSGCCTCVIRSSAWHNLFLRNISRGSAY</sequence>
<reference evidence="2 3" key="2">
    <citation type="journal article" date="2019" name="G3 (Bethesda)">
        <title>Hybrid Assembly of the Genome of the Entomopathogenic Nematode Steinernema carpocapsae Identifies the X-Chromosome.</title>
        <authorList>
            <person name="Serra L."/>
            <person name="Macchietto M."/>
            <person name="Macias-Munoz A."/>
            <person name="McGill C.J."/>
            <person name="Rodriguez I.M."/>
            <person name="Rodriguez B."/>
            <person name="Murad R."/>
            <person name="Mortazavi A."/>
        </authorList>
    </citation>
    <scope>NUCLEOTIDE SEQUENCE [LARGE SCALE GENOMIC DNA]</scope>
    <source>
        <strain evidence="2 3">ALL</strain>
    </source>
</reference>
<accession>A0A4U5NYL2</accession>
<gene>
    <name evidence="2" type="ORF">L596_012656</name>
</gene>
<reference evidence="2 3" key="1">
    <citation type="journal article" date="2015" name="Genome Biol.">
        <title>Comparative genomics of Steinernema reveals deeply conserved gene regulatory networks.</title>
        <authorList>
            <person name="Dillman A.R."/>
            <person name="Macchietto M."/>
            <person name="Porter C.F."/>
            <person name="Rogers A."/>
            <person name="Williams B."/>
            <person name="Antoshechkin I."/>
            <person name="Lee M.M."/>
            <person name="Goodwin Z."/>
            <person name="Lu X."/>
            <person name="Lewis E.E."/>
            <person name="Goodrich-Blair H."/>
            <person name="Stock S.P."/>
            <person name="Adams B.J."/>
            <person name="Sternberg P.W."/>
            <person name="Mortazavi A."/>
        </authorList>
    </citation>
    <scope>NUCLEOTIDE SEQUENCE [LARGE SCALE GENOMIC DNA]</scope>
    <source>
        <strain evidence="2 3">ALL</strain>
    </source>
</reference>
<dbReference type="Proteomes" id="UP000298663">
    <property type="component" value="Unassembled WGS sequence"/>
</dbReference>